<evidence type="ECO:0000313" key="1">
    <source>
        <dbReference type="EMBL" id="MCW6038640.1"/>
    </source>
</evidence>
<accession>A0ABT3LAX7</accession>
<reference evidence="1 2" key="1">
    <citation type="submission" date="2021-08" db="EMBL/GenBank/DDBJ databases">
        <title>Draft genome sequence of Spirulina subsalsa with high tolerance to salinity and hype-accumulation of phycocyanin.</title>
        <authorList>
            <person name="Pei H."/>
            <person name="Jiang L."/>
        </authorList>
    </citation>
    <scope>NUCLEOTIDE SEQUENCE [LARGE SCALE GENOMIC DNA]</scope>
    <source>
        <strain evidence="1 2">FACHB-351</strain>
    </source>
</reference>
<keyword evidence="2" id="KW-1185">Reference proteome</keyword>
<dbReference type="EMBL" id="JAIHOM010000156">
    <property type="protein sequence ID" value="MCW6038640.1"/>
    <property type="molecule type" value="Genomic_DNA"/>
</dbReference>
<organism evidence="1 2">
    <name type="scientific">Spirulina subsalsa FACHB-351</name>
    <dbReference type="NCBI Taxonomy" id="234711"/>
    <lineage>
        <taxon>Bacteria</taxon>
        <taxon>Bacillati</taxon>
        <taxon>Cyanobacteriota</taxon>
        <taxon>Cyanophyceae</taxon>
        <taxon>Spirulinales</taxon>
        <taxon>Spirulinaceae</taxon>
        <taxon>Spirulina</taxon>
    </lineage>
</organism>
<dbReference type="PANTHER" id="PTHR10285">
    <property type="entry name" value="URIDINE KINASE"/>
    <property type="match status" value="1"/>
</dbReference>
<sequence>MSSPFEASLTCLQGWCAGQSPTPEDYQQLASEILADPQQAQAFGITAFNVLDEVQRRSQIFPAIYPQVWKLCQDMGFPDQNQVIRTLWILWLPLTLQLVAERQKLERPIVQGILGGQGSGKTTLTAVIRLILEHLNYTSVGFSLDDLYKSYVQRQQLQQQDPRLIWRGPPGTHDVEIGVELLDGLRQPKRRKPVIVPRFDKSAWGGAGDKAPPEMIDPVDVVLFEGWFVGVRPIDPREFDQAPPPIITPEDRRFAWDMNDRLMEYVPLWHRLDRLMILYPVDYRFSKQWRMEAEHKMKAQGKEGMSDEELEQFVEYFWRSLHPDLFIRPLISNSILTDLVVEINADHTVGRIYQPG</sequence>
<gene>
    <name evidence="1" type="ORF">K4A83_20530</name>
</gene>
<dbReference type="SUPFAM" id="SSF52540">
    <property type="entry name" value="P-loop containing nucleoside triphosphate hydrolases"/>
    <property type="match status" value="1"/>
</dbReference>
<evidence type="ECO:0000313" key="2">
    <source>
        <dbReference type="Proteomes" id="UP001526426"/>
    </source>
</evidence>
<dbReference type="RefSeq" id="WP_265266558.1">
    <property type="nucleotide sequence ID" value="NZ_JAIHOM010000156.1"/>
</dbReference>
<dbReference type="Proteomes" id="UP001526426">
    <property type="component" value="Unassembled WGS sequence"/>
</dbReference>
<dbReference type="Gene3D" id="3.40.50.300">
    <property type="entry name" value="P-loop containing nucleotide triphosphate hydrolases"/>
    <property type="match status" value="1"/>
</dbReference>
<keyword evidence="1" id="KW-0808">Transferase</keyword>
<protein>
    <submittedName>
        <fullName evidence="1">Glycerate kinase</fullName>
    </submittedName>
</protein>
<dbReference type="GO" id="GO:0016301">
    <property type="term" value="F:kinase activity"/>
    <property type="evidence" value="ECO:0007669"/>
    <property type="project" value="UniProtKB-KW"/>
</dbReference>
<keyword evidence="1" id="KW-0418">Kinase</keyword>
<proteinExistence type="predicted"/>
<name>A0ABT3LAX7_9CYAN</name>
<comment type="caution">
    <text evidence="1">The sequence shown here is derived from an EMBL/GenBank/DDBJ whole genome shotgun (WGS) entry which is preliminary data.</text>
</comment>
<dbReference type="InterPro" id="IPR027417">
    <property type="entry name" value="P-loop_NTPase"/>
</dbReference>